<organism evidence="6 7">
    <name type="scientific">Durusdinium trenchii</name>
    <dbReference type="NCBI Taxonomy" id="1381693"/>
    <lineage>
        <taxon>Eukaryota</taxon>
        <taxon>Sar</taxon>
        <taxon>Alveolata</taxon>
        <taxon>Dinophyceae</taxon>
        <taxon>Suessiales</taxon>
        <taxon>Symbiodiniaceae</taxon>
        <taxon>Durusdinium</taxon>
    </lineage>
</organism>
<sequence length="694" mass="76493">MANFGWLVFLLGSLQGSIAAPTSDAKATAAKPKPHILFLLADDLGWANIGFHRTSATTEDEKQGQLEVQTPTINQLVSEGVVLDRHYSYRICGPARSALLSGRLAPHVLVKNVAVTASNPEDPVSGFAGIPRNMTGMGAKVRAGGYKTHYTGKWDAGMATPQHTPYGRGFDSSFIYYQHANDYWNKKTGIQATGEITTCLNAFYDLMIENHTYRGPYKGAALTDACKDSTEPTPYCYEEKMFEEHSLQIINNHNTSDVEHPLFLFHAFHLLHTPLQVPKYYYEQIEKDVIQRGGKAFDSQNRRMLMAMTKYMDDTIKNLTAAFKAKGMWNNTLVVFTTDNGGPIYEPGSANNYPLRGGKYSDFEGGVRTTTFISGGYIPEARRGHVHNGIVSVADWYTIFSELAGVDPRDTQAEEANKWLKEQGLSLLAPVDGKAGQLDATLGGTAGPRDSEPLFLSGSALLEYPYKLVTGKQPYMVHTGPLYPNCSTIGSMQKGNGPDFIDFSVLEEKIDLGDSHYWRGDCEAGCLFNVEEDPSESIDLSHDPAQKDRLTRMISTLADFNKTLFVPERGETHVQACYSAMLNGGGHFGPFVDIAGYYSDPPRVIEDLSSKEKTQMAVMGALTFDSVKKVVQKYAPKILLGQLEKSCDKCCEDGSCDGQTQNLPDDLALVENITMHHPAMHHQAMHQEPEVATV</sequence>
<comment type="caution">
    <text evidence="6">The sequence shown here is derived from an EMBL/GenBank/DDBJ whole genome shotgun (WGS) entry which is preliminary data.</text>
</comment>
<dbReference type="InterPro" id="IPR047115">
    <property type="entry name" value="ARSB"/>
</dbReference>
<dbReference type="Gene3D" id="3.30.1120.10">
    <property type="match status" value="1"/>
</dbReference>
<feature type="chain" id="PRO_5046925008" evidence="4">
    <location>
        <begin position="20"/>
        <end position="694"/>
    </location>
</feature>
<keyword evidence="1" id="KW-0479">Metal-binding</keyword>
<dbReference type="InterPro" id="IPR017850">
    <property type="entry name" value="Alkaline_phosphatase_core_sf"/>
</dbReference>
<evidence type="ECO:0000313" key="7">
    <source>
        <dbReference type="Proteomes" id="UP001642464"/>
    </source>
</evidence>
<dbReference type="PANTHER" id="PTHR10342:SF274">
    <property type="entry name" value="ARYLSULFATASE B"/>
    <property type="match status" value="1"/>
</dbReference>
<keyword evidence="4" id="KW-0732">Signal</keyword>
<keyword evidence="7" id="KW-1185">Reference proteome</keyword>
<feature type="signal peptide" evidence="4">
    <location>
        <begin position="1"/>
        <end position="19"/>
    </location>
</feature>
<name>A0ABP0Q4E4_9DINO</name>
<keyword evidence="2" id="KW-0106">Calcium</keyword>
<dbReference type="Gene3D" id="3.40.720.10">
    <property type="entry name" value="Alkaline Phosphatase, subunit A"/>
    <property type="match status" value="1"/>
</dbReference>
<evidence type="ECO:0000256" key="4">
    <source>
        <dbReference type="SAM" id="SignalP"/>
    </source>
</evidence>
<dbReference type="SUPFAM" id="SSF53649">
    <property type="entry name" value="Alkaline phosphatase-like"/>
    <property type="match status" value="1"/>
</dbReference>
<dbReference type="Pfam" id="PF00884">
    <property type="entry name" value="Sulfatase"/>
    <property type="match status" value="1"/>
</dbReference>
<evidence type="ECO:0000259" key="5">
    <source>
        <dbReference type="Pfam" id="PF00884"/>
    </source>
</evidence>
<proteinExistence type="predicted"/>
<dbReference type="InterPro" id="IPR000917">
    <property type="entry name" value="Sulfatase_N"/>
</dbReference>
<evidence type="ECO:0000256" key="1">
    <source>
        <dbReference type="ARBA" id="ARBA00022723"/>
    </source>
</evidence>
<reference evidence="6 7" key="1">
    <citation type="submission" date="2024-02" db="EMBL/GenBank/DDBJ databases">
        <authorList>
            <person name="Chen Y."/>
            <person name="Shah S."/>
            <person name="Dougan E. K."/>
            <person name="Thang M."/>
            <person name="Chan C."/>
        </authorList>
    </citation>
    <scope>NUCLEOTIDE SEQUENCE [LARGE SCALE GENOMIC DNA]</scope>
</reference>
<protein>
    <submittedName>
        <fullName evidence="6">Arylsulfatase B (ASB) (N-acetylgalactosamine-4-sulfatase) (G4S)</fullName>
    </submittedName>
</protein>
<accession>A0ABP0Q4E4</accession>
<dbReference type="Proteomes" id="UP001642464">
    <property type="component" value="Unassembled WGS sequence"/>
</dbReference>
<keyword evidence="3" id="KW-0325">Glycoprotein</keyword>
<gene>
    <name evidence="6" type="ORF">SCF082_LOCUS39478</name>
</gene>
<dbReference type="EMBL" id="CAXAMM010039029">
    <property type="protein sequence ID" value="CAK9083127.1"/>
    <property type="molecule type" value="Genomic_DNA"/>
</dbReference>
<evidence type="ECO:0000256" key="3">
    <source>
        <dbReference type="ARBA" id="ARBA00023180"/>
    </source>
</evidence>
<feature type="domain" description="Sulfatase N-terminal" evidence="5">
    <location>
        <begin position="34"/>
        <end position="406"/>
    </location>
</feature>
<dbReference type="CDD" id="cd16029">
    <property type="entry name" value="4-S"/>
    <property type="match status" value="1"/>
</dbReference>
<evidence type="ECO:0000313" key="6">
    <source>
        <dbReference type="EMBL" id="CAK9083127.1"/>
    </source>
</evidence>
<dbReference type="PANTHER" id="PTHR10342">
    <property type="entry name" value="ARYLSULFATASE"/>
    <property type="match status" value="1"/>
</dbReference>
<evidence type="ECO:0000256" key="2">
    <source>
        <dbReference type="ARBA" id="ARBA00022837"/>
    </source>
</evidence>